<keyword evidence="4" id="KW-1185">Reference proteome</keyword>
<name>K6XWD8_9ALTE</name>
<evidence type="ECO:0000256" key="1">
    <source>
        <dbReference type="SAM" id="MobiDB-lite"/>
    </source>
</evidence>
<feature type="domain" description="DUF5610" evidence="2">
    <location>
        <begin position="51"/>
        <end position="165"/>
    </location>
</feature>
<dbReference type="Proteomes" id="UP000006334">
    <property type="component" value="Unassembled WGS sequence"/>
</dbReference>
<sequence length="462" mass="51071">MNFGEIKAFMGDKSHINPNDAIKNQLREAGLKQAEAGISMSAESTVSKLSSQTTVGLRIYNNSLNQTLQIDDKRANLKTPEETNKSLFDFEEVAKNVLRFVGGVISGAARNGAGEEELTNLFEQARSGVAQGIKLAEKDLSGFLNDEISQGINSSAALIEQGILKLQDRLLGEQQPVNDPSSDVVRSVATEEISASSRQNGELQIRTRDGDEVIIRFEDLKQFELNRQVLQQQETQPQKNEDRNIESNDVLPRAGVDKNLNETTEVSQTDTSSKEPSNEQVVDKQIESQQAIFVAQNSYSFSVTGELDEGELESIGQLVSDANDLATTFFEGDVEAAFNQALELGFDESELTGFALQLTRQEQVEVVKTYESVSHYKDDSAATEKSSRPIERVSDYLQKMLNVFEQSQQKLAAGDQYETLINGIINEVQDLGTTDLVSAINDFHAFNKRLLTNLPNSNEQVE</sequence>
<evidence type="ECO:0000313" key="4">
    <source>
        <dbReference type="Proteomes" id="UP000006334"/>
    </source>
</evidence>
<dbReference type="eggNOG" id="COG3170">
    <property type="taxonomic scope" value="Bacteria"/>
</dbReference>
<comment type="caution">
    <text evidence="3">The sequence shown here is derived from an EMBL/GenBank/DDBJ whole genome shotgun (WGS) entry which is preliminary data.</text>
</comment>
<reference evidence="3 4" key="1">
    <citation type="journal article" date="2017" name="Antonie Van Leeuwenhoek">
        <title>Rhizobium rhizosphaerae sp. nov., a novel species isolated from rice rhizosphere.</title>
        <authorList>
            <person name="Zhao J.J."/>
            <person name="Zhang J."/>
            <person name="Zhang R.J."/>
            <person name="Zhang C.W."/>
            <person name="Yin H.Q."/>
            <person name="Zhang X.X."/>
        </authorList>
    </citation>
    <scope>NUCLEOTIDE SEQUENCE [LARGE SCALE GENOMIC DNA]</scope>
    <source>
        <strain evidence="3 4">E3</strain>
    </source>
</reference>
<accession>K6XWD8</accession>
<dbReference type="OrthoDB" id="7366224at2"/>
<dbReference type="InterPro" id="IPR041651">
    <property type="entry name" value="DUF5610"/>
</dbReference>
<dbReference type="RefSeq" id="WP_008845770.1">
    <property type="nucleotide sequence ID" value="NZ_BAEN01000065.1"/>
</dbReference>
<dbReference type="STRING" id="1127673.GLIP_3352"/>
<organism evidence="3 4">
    <name type="scientific">Aliiglaciecola lipolytica E3</name>
    <dbReference type="NCBI Taxonomy" id="1127673"/>
    <lineage>
        <taxon>Bacteria</taxon>
        <taxon>Pseudomonadati</taxon>
        <taxon>Pseudomonadota</taxon>
        <taxon>Gammaproteobacteria</taxon>
        <taxon>Alteromonadales</taxon>
        <taxon>Alteromonadaceae</taxon>
        <taxon>Aliiglaciecola</taxon>
    </lineage>
</organism>
<dbReference type="Pfam" id="PF18433">
    <property type="entry name" value="DUF5610"/>
    <property type="match status" value="1"/>
</dbReference>
<feature type="region of interest" description="Disordered" evidence="1">
    <location>
        <begin position="231"/>
        <end position="283"/>
    </location>
</feature>
<feature type="compositionally biased region" description="Polar residues" evidence="1">
    <location>
        <begin position="261"/>
        <end position="271"/>
    </location>
</feature>
<feature type="compositionally biased region" description="Basic and acidic residues" evidence="1">
    <location>
        <begin position="272"/>
        <end position="283"/>
    </location>
</feature>
<gene>
    <name evidence="3" type="ORF">GLIP_3352</name>
</gene>
<dbReference type="EMBL" id="BAEN01000065">
    <property type="protein sequence ID" value="GAC15966.1"/>
    <property type="molecule type" value="Genomic_DNA"/>
</dbReference>
<protein>
    <recommendedName>
        <fullName evidence="2">DUF5610 domain-containing protein</fullName>
    </recommendedName>
</protein>
<evidence type="ECO:0000313" key="3">
    <source>
        <dbReference type="EMBL" id="GAC15966.1"/>
    </source>
</evidence>
<dbReference type="AlphaFoldDB" id="K6XWD8"/>
<proteinExistence type="predicted"/>
<evidence type="ECO:0000259" key="2">
    <source>
        <dbReference type="Pfam" id="PF18433"/>
    </source>
</evidence>